<dbReference type="Pfam" id="PF20062">
    <property type="entry name" value="DUF6461"/>
    <property type="match status" value="1"/>
</dbReference>
<sequence length="213" mass="23819">MRLRQETYLYRLLVSTVFTEGLDHDMDLWALGFSATWVQGMDVATLTAKFSLDPSTRTPCRLGEILDRNIDDGSVWVAEVGDWLCVVPGTYDDRSLPPLSADNGQAVGLTMDINHTERFAYARDGRMVVSFDPLWPDERTGDDPHALDHLMEGLRFRFNDPHDPATPGNPEDLVEEDESISSTLTLIGRLTGTDIAADWFDAPHSCFRSASQQ</sequence>
<dbReference type="EMBL" id="JBHTHX010000712">
    <property type="protein sequence ID" value="MFD0886779.1"/>
    <property type="molecule type" value="Genomic_DNA"/>
</dbReference>
<evidence type="ECO:0000313" key="2">
    <source>
        <dbReference type="Proteomes" id="UP001597024"/>
    </source>
</evidence>
<evidence type="ECO:0000313" key="1">
    <source>
        <dbReference type="EMBL" id="MFD0886779.1"/>
    </source>
</evidence>
<dbReference type="InterPro" id="IPR045592">
    <property type="entry name" value="DUF6461"/>
</dbReference>
<protein>
    <submittedName>
        <fullName evidence="1">DUF6461 domain-containing protein</fullName>
    </submittedName>
</protein>
<comment type="caution">
    <text evidence="1">The sequence shown here is derived from an EMBL/GenBank/DDBJ whole genome shotgun (WGS) entry which is preliminary data.</text>
</comment>
<reference evidence="2" key="1">
    <citation type="journal article" date="2019" name="Int. J. Syst. Evol. Microbiol.">
        <title>The Global Catalogue of Microorganisms (GCM) 10K type strain sequencing project: providing services to taxonomists for standard genome sequencing and annotation.</title>
        <authorList>
            <consortium name="The Broad Institute Genomics Platform"/>
            <consortium name="The Broad Institute Genome Sequencing Center for Infectious Disease"/>
            <person name="Wu L."/>
            <person name="Ma J."/>
        </authorList>
    </citation>
    <scope>NUCLEOTIDE SEQUENCE [LARGE SCALE GENOMIC DNA]</scope>
    <source>
        <strain evidence="2">CCUG 62974</strain>
    </source>
</reference>
<dbReference type="Proteomes" id="UP001597024">
    <property type="component" value="Unassembled WGS sequence"/>
</dbReference>
<proteinExistence type="predicted"/>
<gene>
    <name evidence="1" type="ORF">ACFQ08_19705</name>
</gene>
<accession>A0ABW3DUZ7</accession>
<organism evidence="1 2">
    <name type="scientific">Streptosporangium algeriense</name>
    <dbReference type="NCBI Taxonomy" id="1682748"/>
    <lineage>
        <taxon>Bacteria</taxon>
        <taxon>Bacillati</taxon>
        <taxon>Actinomycetota</taxon>
        <taxon>Actinomycetes</taxon>
        <taxon>Streptosporangiales</taxon>
        <taxon>Streptosporangiaceae</taxon>
        <taxon>Streptosporangium</taxon>
    </lineage>
</organism>
<keyword evidence="2" id="KW-1185">Reference proteome</keyword>
<name>A0ABW3DUZ7_9ACTN</name>